<feature type="compositionally biased region" description="Basic and acidic residues" evidence="1">
    <location>
        <begin position="53"/>
        <end position="64"/>
    </location>
</feature>
<organism evidence="3 4">
    <name type="scientific">Hydnum rufescens UP504</name>
    <dbReference type="NCBI Taxonomy" id="1448309"/>
    <lineage>
        <taxon>Eukaryota</taxon>
        <taxon>Fungi</taxon>
        <taxon>Dikarya</taxon>
        <taxon>Basidiomycota</taxon>
        <taxon>Agaricomycotina</taxon>
        <taxon>Agaricomycetes</taxon>
        <taxon>Cantharellales</taxon>
        <taxon>Hydnaceae</taxon>
        <taxon>Hydnum</taxon>
    </lineage>
</organism>
<evidence type="ECO:0000313" key="3">
    <source>
        <dbReference type="EMBL" id="KAF9518803.1"/>
    </source>
</evidence>
<dbReference type="AlphaFoldDB" id="A0A9P6B6T5"/>
<evidence type="ECO:0000256" key="1">
    <source>
        <dbReference type="SAM" id="MobiDB-lite"/>
    </source>
</evidence>
<reference evidence="3" key="1">
    <citation type="journal article" date="2020" name="Nat. Commun.">
        <title>Large-scale genome sequencing of mycorrhizal fungi provides insights into the early evolution of symbiotic traits.</title>
        <authorList>
            <person name="Miyauchi S."/>
            <person name="Kiss E."/>
            <person name="Kuo A."/>
            <person name="Drula E."/>
            <person name="Kohler A."/>
            <person name="Sanchez-Garcia M."/>
            <person name="Morin E."/>
            <person name="Andreopoulos B."/>
            <person name="Barry K.W."/>
            <person name="Bonito G."/>
            <person name="Buee M."/>
            <person name="Carver A."/>
            <person name="Chen C."/>
            <person name="Cichocki N."/>
            <person name="Clum A."/>
            <person name="Culley D."/>
            <person name="Crous P.W."/>
            <person name="Fauchery L."/>
            <person name="Girlanda M."/>
            <person name="Hayes R.D."/>
            <person name="Keri Z."/>
            <person name="LaButti K."/>
            <person name="Lipzen A."/>
            <person name="Lombard V."/>
            <person name="Magnuson J."/>
            <person name="Maillard F."/>
            <person name="Murat C."/>
            <person name="Nolan M."/>
            <person name="Ohm R.A."/>
            <person name="Pangilinan J."/>
            <person name="Pereira M.F."/>
            <person name="Perotto S."/>
            <person name="Peter M."/>
            <person name="Pfister S."/>
            <person name="Riley R."/>
            <person name="Sitrit Y."/>
            <person name="Stielow J.B."/>
            <person name="Szollosi G."/>
            <person name="Zifcakova L."/>
            <person name="Stursova M."/>
            <person name="Spatafora J.W."/>
            <person name="Tedersoo L."/>
            <person name="Vaario L.M."/>
            <person name="Yamada A."/>
            <person name="Yan M."/>
            <person name="Wang P."/>
            <person name="Xu J."/>
            <person name="Bruns T."/>
            <person name="Baldrian P."/>
            <person name="Vilgalys R."/>
            <person name="Dunand C."/>
            <person name="Henrissat B."/>
            <person name="Grigoriev I.V."/>
            <person name="Hibbett D."/>
            <person name="Nagy L.G."/>
            <person name="Martin F.M."/>
        </authorList>
    </citation>
    <scope>NUCLEOTIDE SEQUENCE</scope>
    <source>
        <strain evidence="3">UP504</strain>
    </source>
</reference>
<dbReference type="EMBL" id="MU128922">
    <property type="protein sequence ID" value="KAF9518803.1"/>
    <property type="molecule type" value="Genomic_DNA"/>
</dbReference>
<keyword evidence="2" id="KW-0732">Signal</keyword>
<gene>
    <name evidence="3" type="ORF">BS47DRAFT_1358662</name>
</gene>
<feature type="region of interest" description="Disordered" evidence="1">
    <location>
        <begin position="30"/>
        <end position="75"/>
    </location>
</feature>
<sequence>MPKVLLLQLFWCCLFSFLLIWPLTVEHPPDDDTDEVPPEIHTAQPPQTLPEAQEGKKLPSRDEPAQTQTLKDNQRSLLIIGDTSHRMPHTCRSRHQKSSESALLASPHYENTPNMNMVKGPYEILLHSHPRAQPLNVCTIPEHP</sequence>
<feature type="chain" id="PRO_5040244249" evidence="2">
    <location>
        <begin position="27"/>
        <end position="144"/>
    </location>
</feature>
<comment type="caution">
    <text evidence="3">The sequence shown here is derived from an EMBL/GenBank/DDBJ whole genome shotgun (WGS) entry which is preliminary data.</text>
</comment>
<protein>
    <submittedName>
        <fullName evidence="3">Uncharacterized protein</fullName>
    </submittedName>
</protein>
<accession>A0A9P6B6T5</accession>
<feature type="region of interest" description="Disordered" evidence="1">
    <location>
        <begin position="83"/>
        <end position="102"/>
    </location>
</feature>
<dbReference type="Proteomes" id="UP000886523">
    <property type="component" value="Unassembled WGS sequence"/>
</dbReference>
<proteinExistence type="predicted"/>
<keyword evidence="4" id="KW-1185">Reference proteome</keyword>
<feature type="compositionally biased region" description="Basic residues" evidence="1">
    <location>
        <begin position="86"/>
        <end position="96"/>
    </location>
</feature>
<name>A0A9P6B6T5_9AGAM</name>
<evidence type="ECO:0000256" key="2">
    <source>
        <dbReference type="SAM" id="SignalP"/>
    </source>
</evidence>
<feature type="signal peptide" evidence="2">
    <location>
        <begin position="1"/>
        <end position="26"/>
    </location>
</feature>
<evidence type="ECO:0000313" key="4">
    <source>
        <dbReference type="Proteomes" id="UP000886523"/>
    </source>
</evidence>